<dbReference type="RefSeq" id="WP_160775701.1">
    <property type="nucleotide sequence ID" value="NZ_WUMV01000003.1"/>
</dbReference>
<accession>A0A7X3LUX5</accession>
<evidence type="ECO:0000313" key="2">
    <source>
        <dbReference type="EMBL" id="MXN65528.1"/>
    </source>
</evidence>
<reference evidence="2 3" key="1">
    <citation type="submission" date="2019-12" db="EMBL/GenBank/DDBJ databases">
        <authorList>
            <person name="Li M."/>
        </authorList>
    </citation>
    <scope>NUCLEOTIDE SEQUENCE [LARGE SCALE GENOMIC DNA]</scope>
    <source>
        <strain evidence="2 3">GBMRC 2046</strain>
    </source>
</reference>
<organism evidence="2 3">
    <name type="scientific">Stappia sediminis</name>
    <dbReference type="NCBI Taxonomy" id="2692190"/>
    <lineage>
        <taxon>Bacteria</taxon>
        <taxon>Pseudomonadati</taxon>
        <taxon>Pseudomonadota</taxon>
        <taxon>Alphaproteobacteria</taxon>
        <taxon>Hyphomicrobiales</taxon>
        <taxon>Stappiaceae</taxon>
        <taxon>Stappia</taxon>
    </lineage>
</organism>
<dbReference type="PANTHER" id="PTHR38731:SF3">
    <property type="entry name" value="BLL6125 PROTEIN"/>
    <property type="match status" value="1"/>
</dbReference>
<dbReference type="EMBL" id="WUMV01000003">
    <property type="protein sequence ID" value="MXN65528.1"/>
    <property type="molecule type" value="Genomic_DNA"/>
</dbReference>
<dbReference type="AlphaFoldDB" id="A0A7X3LUX5"/>
<keyword evidence="3" id="KW-1185">Reference proteome</keyword>
<dbReference type="Proteomes" id="UP000433101">
    <property type="component" value="Unassembled WGS sequence"/>
</dbReference>
<sequence length="175" mass="18491">MERFVGRDFQVRSGGSWHTPAPDEVLLASSQIRTGPASRLQVACDDGTTVTVGPSSLVDLGTLVGPREESILVRISNGIIGIVAPMRTWSSFGVRAPNLVASVRSTTWLVEAAPSQSSCFVREGQVAVTTNAGANYSLGPGDGIDVDDAGQTPGVRQWGAARISETRARLGLNWR</sequence>
<protein>
    <recommendedName>
        <fullName evidence="1">FecR protein domain-containing protein</fullName>
    </recommendedName>
</protein>
<dbReference type="Gene3D" id="2.60.120.1440">
    <property type="match status" value="1"/>
</dbReference>
<evidence type="ECO:0000313" key="3">
    <source>
        <dbReference type="Proteomes" id="UP000433101"/>
    </source>
</evidence>
<dbReference type="InterPro" id="IPR006860">
    <property type="entry name" value="FecR"/>
</dbReference>
<dbReference type="Pfam" id="PF04773">
    <property type="entry name" value="FecR"/>
    <property type="match status" value="1"/>
</dbReference>
<comment type="caution">
    <text evidence="2">The sequence shown here is derived from an EMBL/GenBank/DDBJ whole genome shotgun (WGS) entry which is preliminary data.</text>
</comment>
<gene>
    <name evidence="2" type="ORF">GR183_11505</name>
</gene>
<dbReference type="PANTHER" id="PTHR38731">
    <property type="entry name" value="LIPL45-RELATED LIPOPROTEIN-RELATED"/>
    <property type="match status" value="1"/>
</dbReference>
<feature type="domain" description="FecR protein" evidence="1">
    <location>
        <begin position="31"/>
        <end position="126"/>
    </location>
</feature>
<evidence type="ECO:0000259" key="1">
    <source>
        <dbReference type="Pfam" id="PF04773"/>
    </source>
</evidence>
<name>A0A7X3LUX5_9HYPH</name>
<proteinExistence type="predicted"/>